<evidence type="ECO:0000256" key="4">
    <source>
        <dbReference type="ARBA" id="ARBA00022989"/>
    </source>
</evidence>
<organism evidence="7 8">
    <name type="scientific">Roseibium aestuarii</name>
    <dbReference type="NCBI Taxonomy" id="2600299"/>
    <lineage>
        <taxon>Bacteria</taxon>
        <taxon>Pseudomonadati</taxon>
        <taxon>Pseudomonadota</taxon>
        <taxon>Alphaproteobacteria</taxon>
        <taxon>Hyphomicrobiales</taxon>
        <taxon>Stappiaceae</taxon>
        <taxon>Roseibium</taxon>
    </lineage>
</organism>
<keyword evidence="8" id="KW-1185">Reference proteome</keyword>
<evidence type="ECO:0000256" key="5">
    <source>
        <dbReference type="ARBA" id="ARBA00023136"/>
    </source>
</evidence>
<dbReference type="Proteomes" id="UP001597327">
    <property type="component" value="Unassembled WGS sequence"/>
</dbReference>
<dbReference type="PIRSF" id="PIRSF006324">
    <property type="entry name" value="LeuE"/>
    <property type="match status" value="1"/>
</dbReference>
<evidence type="ECO:0000256" key="6">
    <source>
        <dbReference type="SAM" id="Phobius"/>
    </source>
</evidence>
<gene>
    <name evidence="7" type="ORF">ACFSC7_13070</name>
</gene>
<reference evidence="8" key="1">
    <citation type="journal article" date="2019" name="Int. J. Syst. Evol. Microbiol.">
        <title>The Global Catalogue of Microorganisms (GCM) 10K type strain sequencing project: providing services to taxonomists for standard genome sequencing and annotation.</title>
        <authorList>
            <consortium name="The Broad Institute Genomics Platform"/>
            <consortium name="The Broad Institute Genome Sequencing Center for Infectious Disease"/>
            <person name="Wu L."/>
            <person name="Ma J."/>
        </authorList>
    </citation>
    <scope>NUCLEOTIDE SEQUENCE [LARGE SCALE GENOMIC DNA]</scope>
    <source>
        <strain evidence="8">JCM 3369</strain>
    </source>
</reference>
<evidence type="ECO:0000256" key="2">
    <source>
        <dbReference type="ARBA" id="ARBA00022475"/>
    </source>
</evidence>
<evidence type="ECO:0000313" key="7">
    <source>
        <dbReference type="EMBL" id="MFD1696453.1"/>
    </source>
</evidence>
<dbReference type="PANTHER" id="PTHR30086:SF20">
    <property type="entry name" value="ARGININE EXPORTER PROTEIN ARGO-RELATED"/>
    <property type="match status" value="1"/>
</dbReference>
<feature type="transmembrane region" description="Helical" evidence="6">
    <location>
        <begin position="65"/>
        <end position="85"/>
    </location>
</feature>
<feature type="transmembrane region" description="Helical" evidence="6">
    <location>
        <begin position="6"/>
        <end position="32"/>
    </location>
</feature>
<evidence type="ECO:0000313" key="8">
    <source>
        <dbReference type="Proteomes" id="UP001597327"/>
    </source>
</evidence>
<keyword evidence="5 6" id="KW-0472">Membrane</keyword>
<comment type="caution">
    <text evidence="7">The sequence shown here is derived from an EMBL/GenBank/DDBJ whole genome shotgun (WGS) entry which is preliminary data.</text>
</comment>
<feature type="transmembrane region" description="Helical" evidence="6">
    <location>
        <begin position="150"/>
        <end position="172"/>
    </location>
</feature>
<proteinExistence type="predicted"/>
<keyword evidence="3 6" id="KW-0812">Transmembrane</keyword>
<protein>
    <submittedName>
        <fullName evidence="7">LysE family translocator</fullName>
    </submittedName>
</protein>
<feature type="transmembrane region" description="Helical" evidence="6">
    <location>
        <begin position="39"/>
        <end position="59"/>
    </location>
</feature>
<name>A0ABW4JZ80_9HYPH</name>
<keyword evidence="4 6" id="KW-1133">Transmembrane helix</keyword>
<comment type="subcellular location">
    <subcellularLocation>
        <location evidence="1">Cell membrane</location>
        <topology evidence="1">Multi-pass membrane protein</topology>
    </subcellularLocation>
</comment>
<evidence type="ECO:0000256" key="3">
    <source>
        <dbReference type="ARBA" id="ARBA00022692"/>
    </source>
</evidence>
<dbReference type="Pfam" id="PF01810">
    <property type="entry name" value="LysE"/>
    <property type="match status" value="1"/>
</dbReference>
<dbReference type="RefSeq" id="WP_149892672.1">
    <property type="nucleotide sequence ID" value="NZ_JBHUFA010000004.1"/>
</dbReference>
<accession>A0ABW4JZ80</accession>
<dbReference type="EMBL" id="JBHUFA010000004">
    <property type="protein sequence ID" value="MFD1696453.1"/>
    <property type="molecule type" value="Genomic_DNA"/>
</dbReference>
<dbReference type="InterPro" id="IPR001123">
    <property type="entry name" value="LeuE-type"/>
</dbReference>
<sequence>MSLELYAAYVVATLIVLALPGPTVMLVVSYALTQGRRTVLASILGVGLGDATAATVSLLGMGALLAASATLFTLIKICGAAYLAWLGLKLWRAKPHVAEMDEEASRKTQVSARRVFVHSFVVTALNPKGILFFIAFLPQFVAPSQPLGPQLGLLGVTFVVLAMANAGIYAMLAAEVGERFRSPTIMGRIQKVGGSVMIAAALLTLRMQKV</sequence>
<feature type="transmembrane region" description="Helical" evidence="6">
    <location>
        <begin position="115"/>
        <end position="138"/>
    </location>
</feature>
<evidence type="ECO:0000256" key="1">
    <source>
        <dbReference type="ARBA" id="ARBA00004651"/>
    </source>
</evidence>
<keyword evidence="2" id="KW-1003">Cell membrane</keyword>
<dbReference type="PANTHER" id="PTHR30086">
    <property type="entry name" value="ARGININE EXPORTER PROTEIN ARGO"/>
    <property type="match status" value="1"/>
</dbReference>